<accession>A0A834ZHR3</accession>
<dbReference type="OrthoDB" id="1898716at2759"/>
<proteinExistence type="predicted"/>
<gene>
    <name evidence="1" type="ORF">HHK36_008055</name>
</gene>
<dbReference type="Proteomes" id="UP000655225">
    <property type="component" value="Unassembled WGS sequence"/>
</dbReference>
<evidence type="ECO:0000313" key="2">
    <source>
        <dbReference type="Proteomes" id="UP000655225"/>
    </source>
</evidence>
<dbReference type="EMBL" id="JABCRI010000005">
    <property type="protein sequence ID" value="KAF8405975.1"/>
    <property type="molecule type" value="Genomic_DNA"/>
</dbReference>
<protein>
    <submittedName>
        <fullName evidence="1">Uncharacterized protein</fullName>
    </submittedName>
</protein>
<dbReference type="AlphaFoldDB" id="A0A834ZHR3"/>
<evidence type="ECO:0000313" key="1">
    <source>
        <dbReference type="EMBL" id="KAF8405975.1"/>
    </source>
</evidence>
<sequence>MGEFESSEKHLVEALTRVMHRKKHLLGNHISSYDPSSIQMYLDSQEGMPTSFENEVISWLPENAHNPTQIFIGSDPLIPIRDQSSTMYDPLSHGTNLHVDPRSMGECHVSNQSDGSFQSWHHAYTSTELLAALMPPPSFPLIQVHFSP</sequence>
<keyword evidence="2" id="KW-1185">Reference proteome</keyword>
<organism evidence="1 2">
    <name type="scientific">Tetracentron sinense</name>
    <name type="common">Spur-leaf</name>
    <dbReference type="NCBI Taxonomy" id="13715"/>
    <lineage>
        <taxon>Eukaryota</taxon>
        <taxon>Viridiplantae</taxon>
        <taxon>Streptophyta</taxon>
        <taxon>Embryophyta</taxon>
        <taxon>Tracheophyta</taxon>
        <taxon>Spermatophyta</taxon>
        <taxon>Magnoliopsida</taxon>
        <taxon>Trochodendrales</taxon>
        <taxon>Trochodendraceae</taxon>
        <taxon>Tetracentron</taxon>
    </lineage>
</organism>
<comment type="caution">
    <text evidence="1">The sequence shown here is derived from an EMBL/GenBank/DDBJ whole genome shotgun (WGS) entry which is preliminary data.</text>
</comment>
<name>A0A834ZHR3_TETSI</name>
<dbReference type="OMA" id="WHHAYTS"/>
<reference evidence="1 2" key="1">
    <citation type="submission" date="2020-04" db="EMBL/GenBank/DDBJ databases">
        <title>Plant Genome Project.</title>
        <authorList>
            <person name="Zhang R.-G."/>
        </authorList>
    </citation>
    <scope>NUCLEOTIDE SEQUENCE [LARGE SCALE GENOMIC DNA]</scope>
    <source>
        <strain evidence="1">YNK0</strain>
        <tissue evidence="1">Leaf</tissue>
    </source>
</reference>